<sequence>MILFYLWKKKNKKKKFRIRTAFFHQGHISEDERVGKSILLNKKAYCKLLRTATNINTLEYSEELFKEMSKYYNITPDTQFIVCGDGADWIKNTSHFFKCKICFK</sequence>
<dbReference type="GeneID" id="54238652"/>
<dbReference type="Proteomes" id="UP000464735">
    <property type="component" value="Chromosome"/>
</dbReference>
<proteinExistence type="predicted"/>
<dbReference type="KEGG" id="sck:SCITRI_00752"/>
<name>A0AAJ4EIU7_SPICI</name>
<accession>A0AAJ4EIU7</accession>
<dbReference type="EMBL" id="CP046368">
    <property type="protein sequence ID" value="QIA68702.1"/>
    <property type="molecule type" value="Genomic_DNA"/>
</dbReference>
<reference evidence="1 2" key="1">
    <citation type="submission" date="2019-11" db="EMBL/GenBank/DDBJ databases">
        <title>Whole genome sequencing and comparative genomics analyses of five strains of Spiroplasma citri.</title>
        <authorList>
            <person name="Yokomi R."/>
            <person name="Chen J."/>
            <person name="Rattner R."/>
            <person name="Vidalakis G."/>
        </authorList>
    </citation>
    <scope>NUCLEOTIDE SEQUENCE [LARGE SCALE GENOMIC DNA]</scope>
    <source>
        <strain evidence="1 2">BR12</strain>
    </source>
</reference>
<protein>
    <submittedName>
        <fullName evidence="1">Uncharacterized protein</fullName>
    </submittedName>
</protein>
<dbReference type="AlphaFoldDB" id="A0AAJ4EIU7"/>
<gene>
    <name evidence="1" type="ORF">GL298_03775</name>
</gene>
<evidence type="ECO:0000313" key="1">
    <source>
        <dbReference type="EMBL" id="QIA68702.1"/>
    </source>
</evidence>
<organism evidence="1 2">
    <name type="scientific">Spiroplasma citri</name>
    <dbReference type="NCBI Taxonomy" id="2133"/>
    <lineage>
        <taxon>Bacteria</taxon>
        <taxon>Bacillati</taxon>
        <taxon>Mycoplasmatota</taxon>
        <taxon>Mollicutes</taxon>
        <taxon>Entomoplasmatales</taxon>
        <taxon>Spiroplasmataceae</taxon>
        <taxon>Spiroplasma</taxon>
    </lineage>
</organism>
<dbReference type="RefSeq" id="WP_071937248.1">
    <property type="nucleotide sequence ID" value="NZ_CP013197.1"/>
</dbReference>
<evidence type="ECO:0000313" key="2">
    <source>
        <dbReference type="Proteomes" id="UP000464735"/>
    </source>
</evidence>